<dbReference type="EMBL" id="JAGPNK010000004">
    <property type="protein sequence ID" value="KAH7323216.1"/>
    <property type="molecule type" value="Genomic_DNA"/>
</dbReference>
<accession>A0A8K0T0T3</accession>
<name>A0A8K0T0T3_9HYPO</name>
<feature type="region of interest" description="Disordered" evidence="6">
    <location>
        <begin position="351"/>
        <end position="373"/>
    </location>
</feature>
<evidence type="ECO:0000256" key="3">
    <source>
        <dbReference type="ARBA" id="ARBA00022989"/>
    </source>
</evidence>
<proteinExistence type="inferred from homology"/>
<evidence type="ECO:0000256" key="5">
    <source>
        <dbReference type="ARBA" id="ARBA00038359"/>
    </source>
</evidence>
<dbReference type="InterPro" id="IPR049326">
    <property type="entry name" value="Rhodopsin_dom_fungi"/>
</dbReference>
<evidence type="ECO:0000256" key="4">
    <source>
        <dbReference type="ARBA" id="ARBA00023136"/>
    </source>
</evidence>
<comment type="subcellular location">
    <subcellularLocation>
        <location evidence="1">Membrane</location>
        <topology evidence="1">Multi-pass membrane protein</topology>
    </subcellularLocation>
</comment>
<evidence type="ECO:0000313" key="10">
    <source>
        <dbReference type="Proteomes" id="UP000813444"/>
    </source>
</evidence>
<dbReference type="PANTHER" id="PTHR33048">
    <property type="entry name" value="PTH11-LIKE INTEGRAL MEMBRANE PROTEIN (AFU_ORTHOLOGUE AFUA_5G11245)"/>
    <property type="match status" value="1"/>
</dbReference>
<dbReference type="AlphaFoldDB" id="A0A8K0T0T3"/>
<keyword evidence="3 7" id="KW-1133">Transmembrane helix</keyword>
<feature type="transmembrane region" description="Helical" evidence="7">
    <location>
        <begin position="173"/>
        <end position="193"/>
    </location>
</feature>
<keyword evidence="10" id="KW-1185">Reference proteome</keyword>
<keyword evidence="2 7" id="KW-0812">Transmembrane</keyword>
<comment type="similarity">
    <text evidence="5">Belongs to the SAT4 family.</text>
</comment>
<feature type="domain" description="Rhodopsin" evidence="8">
    <location>
        <begin position="30"/>
        <end position="268"/>
    </location>
</feature>
<protein>
    <recommendedName>
        <fullName evidence="8">Rhodopsin domain-containing protein</fullName>
    </recommendedName>
</protein>
<feature type="transmembrane region" description="Helical" evidence="7">
    <location>
        <begin position="125"/>
        <end position="145"/>
    </location>
</feature>
<evidence type="ECO:0000256" key="6">
    <source>
        <dbReference type="SAM" id="MobiDB-lite"/>
    </source>
</evidence>
<comment type="caution">
    <text evidence="9">The sequence shown here is derived from an EMBL/GenBank/DDBJ whole genome shotgun (WGS) entry which is preliminary data.</text>
</comment>
<keyword evidence="4 7" id="KW-0472">Membrane</keyword>
<feature type="compositionally biased region" description="Basic and acidic residues" evidence="6">
    <location>
        <begin position="351"/>
        <end position="364"/>
    </location>
</feature>
<feature type="region of interest" description="Disordered" evidence="6">
    <location>
        <begin position="285"/>
        <end position="311"/>
    </location>
</feature>
<feature type="transmembrane region" description="Helical" evidence="7">
    <location>
        <begin position="46"/>
        <end position="69"/>
    </location>
</feature>
<evidence type="ECO:0000256" key="7">
    <source>
        <dbReference type="SAM" id="Phobius"/>
    </source>
</evidence>
<dbReference type="PANTHER" id="PTHR33048:SF96">
    <property type="entry name" value="INTEGRAL MEMBRANE PROTEIN"/>
    <property type="match status" value="1"/>
</dbReference>
<sequence length="373" mass="42063">MATDSIPNRGPELRATLVALLTLATVSIVLRTYVRGFLIRSFGFDDWCMLLAWIFFVLFVAFALTGIHYGTGRHHVDLEPENIRLAMKFWWFCYLWYASSLVFSKISIGHFLLRITIRKLDIWTIHGVMLTTVVTGVVFFFVTLFQCSPVDFFWTRQGNGSCISNDVIIALTYLYSACSVICDFTFALLPIALIWRLNMDKRSKIALIPIMLMACVASAAVVVRFPYVQKFKDPDFLWATLDIAIWSATEQGLAITAGSLATLRPLVRIISQRFGLSNGLSEIKDSDAPYPSGREGRSHNSNSTGNKLRGPFSLTTFMQRDDIELETESQSDRTIGHKMSNGAIRTSIWESHKRGENTSEEKLTAEINTIPKN</sequence>
<dbReference type="Pfam" id="PF20684">
    <property type="entry name" value="Fung_rhodopsin"/>
    <property type="match status" value="1"/>
</dbReference>
<feature type="transmembrane region" description="Helical" evidence="7">
    <location>
        <begin position="89"/>
        <end position="113"/>
    </location>
</feature>
<gene>
    <name evidence="9" type="ORF">B0I35DRAFT_450331</name>
</gene>
<evidence type="ECO:0000259" key="8">
    <source>
        <dbReference type="Pfam" id="PF20684"/>
    </source>
</evidence>
<feature type="transmembrane region" description="Helical" evidence="7">
    <location>
        <begin position="205"/>
        <end position="223"/>
    </location>
</feature>
<dbReference type="InterPro" id="IPR052337">
    <property type="entry name" value="SAT4-like"/>
</dbReference>
<reference evidence="9" key="1">
    <citation type="journal article" date="2021" name="Nat. Commun.">
        <title>Genetic determinants of endophytism in the Arabidopsis root mycobiome.</title>
        <authorList>
            <person name="Mesny F."/>
            <person name="Miyauchi S."/>
            <person name="Thiergart T."/>
            <person name="Pickel B."/>
            <person name="Atanasova L."/>
            <person name="Karlsson M."/>
            <person name="Huettel B."/>
            <person name="Barry K.W."/>
            <person name="Haridas S."/>
            <person name="Chen C."/>
            <person name="Bauer D."/>
            <person name="Andreopoulos W."/>
            <person name="Pangilinan J."/>
            <person name="LaButti K."/>
            <person name="Riley R."/>
            <person name="Lipzen A."/>
            <person name="Clum A."/>
            <person name="Drula E."/>
            <person name="Henrissat B."/>
            <person name="Kohler A."/>
            <person name="Grigoriev I.V."/>
            <person name="Martin F.M."/>
            <person name="Hacquard S."/>
        </authorList>
    </citation>
    <scope>NUCLEOTIDE SEQUENCE</scope>
    <source>
        <strain evidence="9">MPI-CAGE-CH-0235</strain>
    </source>
</reference>
<dbReference type="GO" id="GO:0016020">
    <property type="term" value="C:membrane"/>
    <property type="evidence" value="ECO:0007669"/>
    <property type="project" value="UniProtKB-SubCell"/>
</dbReference>
<dbReference type="Proteomes" id="UP000813444">
    <property type="component" value="Unassembled WGS sequence"/>
</dbReference>
<feature type="transmembrane region" description="Helical" evidence="7">
    <location>
        <begin position="15"/>
        <end position="34"/>
    </location>
</feature>
<dbReference type="OrthoDB" id="3936451at2759"/>
<evidence type="ECO:0000313" key="9">
    <source>
        <dbReference type="EMBL" id="KAH7323216.1"/>
    </source>
</evidence>
<evidence type="ECO:0000256" key="1">
    <source>
        <dbReference type="ARBA" id="ARBA00004141"/>
    </source>
</evidence>
<evidence type="ECO:0000256" key="2">
    <source>
        <dbReference type="ARBA" id="ARBA00022692"/>
    </source>
</evidence>
<organism evidence="9 10">
    <name type="scientific">Stachybotrys elegans</name>
    <dbReference type="NCBI Taxonomy" id="80388"/>
    <lineage>
        <taxon>Eukaryota</taxon>
        <taxon>Fungi</taxon>
        <taxon>Dikarya</taxon>
        <taxon>Ascomycota</taxon>
        <taxon>Pezizomycotina</taxon>
        <taxon>Sordariomycetes</taxon>
        <taxon>Hypocreomycetidae</taxon>
        <taxon>Hypocreales</taxon>
        <taxon>Stachybotryaceae</taxon>
        <taxon>Stachybotrys</taxon>
    </lineage>
</organism>